<dbReference type="eggNOG" id="KOG1121">
    <property type="taxonomic scope" value="Eukaryota"/>
</dbReference>
<dbReference type="InParanoid" id="K2QHH8"/>
<dbReference type="InterPro" id="IPR012337">
    <property type="entry name" value="RNaseH-like_sf"/>
</dbReference>
<evidence type="ECO:0000256" key="1">
    <source>
        <dbReference type="ARBA" id="ARBA00004123"/>
    </source>
</evidence>
<dbReference type="Proteomes" id="UP000007129">
    <property type="component" value="Unassembled WGS sequence"/>
</dbReference>
<keyword evidence="2" id="KW-0479">Metal-binding</keyword>
<dbReference type="PANTHER" id="PTHR46481">
    <property type="entry name" value="ZINC FINGER BED DOMAIN-CONTAINING PROTEIN 4"/>
    <property type="match status" value="1"/>
</dbReference>
<evidence type="ECO:0000256" key="5">
    <source>
        <dbReference type="ARBA" id="ARBA00023242"/>
    </source>
</evidence>
<accession>K2QHH8</accession>
<dbReference type="VEuPathDB" id="FungiDB:MPH_13754"/>
<evidence type="ECO:0000256" key="3">
    <source>
        <dbReference type="ARBA" id="ARBA00022771"/>
    </source>
</evidence>
<comment type="caution">
    <text evidence="6">The sequence shown here is derived from an EMBL/GenBank/DDBJ whole genome shotgun (WGS) entry which is preliminary data.</text>
</comment>
<keyword evidence="5" id="KW-0539">Nucleus</keyword>
<dbReference type="HOGENOM" id="CLU_009123_10_3_1"/>
<keyword evidence="4" id="KW-0862">Zinc</keyword>
<comment type="subcellular location">
    <subcellularLocation>
        <location evidence="1">Nucleus</location>
    </subcellularLocation>
</comment>
<dbReference type="PANTHER" id="PTHR46481:SF10">
    <property type="entry name" value="ZINC FINGER BED DOMAIN-CONTAINING PROTEIN 39"/>
    <property type="match status" value="1"/>
</dbReference>
<dbReference type="InterPro" id="IPR052035">
    <property type="entry name" value="ZnF_BED_domain_contain"/>
</dbReference>
<organism evidence="6 7">
    <name type="scientific">Macrophomina phaseolina (strain MS6)</name>
    <name type="common">Charcoal rot fungus</name>
    <dbReference type="NCBI Taxonomy" id="1126212"/>
    <lineage>
        <taxon>Eukaryota</taxon>
        <taxon>Fungi</taxon>
        <taxon>Dikarya</taxon>
        <taxon>Ascomycota</taxon>
        <taxon>Pezizomycotina</taxon>
        <taxon>Dothideomycetes</taxon>
        <taxon>Dothideomycetes incertae sedis</taxon>
        <taxon>Botryosphaeriales</taxon>
        <taxon>Botryosphaeriaceae</taxon>
        <taxon>Macrophomina</taxon>
    </lineage>
</organism>
<dbReference type="STRING" id="1126212.K2QHH8"/>
<dbReference type="EMBL" id="AHHD01000742">
    <property type="protein sequence ID" value="EKG09241.1"/>
    <property type="molecule type" value="Genomic_DNA"/>
</dbReference>
<protein>
    <submittedName>
        <fullName evidence="6">Ribonuclease H-like protein</fullName>
    </submittedName>
</protein>
<dbReference type="AlphaFoldDB" id="K2QHH8"/>
<name>K2QHH8_MACPH</name>
<feature type="non-terminal residue" evidence="6">
    <location>
        <position position="320"/>
    </location>
</feature>
<dbReference type="SUPFAM" id="SSF53098">
    <property type="entry name" value="Ribonuclease H-like"/>
    <property type="match status" value="1"/>
</dbReference>
<reference evidence="6 7" key="1">
    <citation type="journal article" date="2012" name="BMC Genomics">
        <title>Tools to kill: Genome of one of the most destructive plant pathogenic fungi Macrophomina phaseolina.</title>
        <authorList>
            <person name="Islam M.S."/>
            <person name="Haque M.S."/>
            <person name="Islam M.M."/>
            <person name="Emdad E.M."/>
            <person name="Halim A."/>
            <person name="Hossen Q.M.M."/>
            <person name="Hossain M.Z."/>
            <person name="Ahmed B."/>
            <person name="Rahim S."/>
            <person name="Rahman M.S."/>
            <person name="Alam M.M."/>
            <person name="Hou S."/>
            <person name="Wan X."/>
            <person name="Saito J.A."/>
            <person name="Alam M."/>
        </authorList>
    </citation>
    <scope>NUCLEOTIDE SEQUENCE [LARGE SCALE GENOMIC DNA]</scope>
    <source>
        <strain evidence="6 7">MS6</strain>
    </source>
</reference>
<evidence type="ECO:0000313" key="6">
    <source>
        <dbReference type="EMBL" id="EKG09241.1"/>
    </source>
</evidence>
<dbReference type="GO" id="GO:0005634">
    <property type="term" value="C:nucleus"/>
    <property type="evidence" value="ECO:0007669"/>
    <property type="project" value="UniProtKB-SubCell"/>
</dbReference>
<dbReference type="GO" id="GO:0008270">
    <property type="term" value="F:zinc ion binding"/>
    <property type="evidence" value="ECO:0007669"/>
    <property type="project" value="UniProtKB-KW"/>
</dbReference>
<evidence type="ECO:0000256" key="4">
    <source>
        <dbReference type="ARBA" id="ARBA00022833"/>
    </source>
</evidence>
<sequence>MLAQSPTSISSWVKDTFESRREVVKSLLHNAKSKINISTDIWSSTNKRSYAAICAHFVDQVGKLRVLLIGLPRILGEHTDANIAYCLVKVFRIYQIEDLIGSFIADNATNNDTLLQAIARDLPYLDGNKDRLRCVGHIINLVVKALLFGKGLSKLEKDLLGADDKETFLRWRRVGPIGKIHNLCVWVNRSDQRRQKFLAGQIDSAELDEDFDEDGDPEFYYQLLVDGGVRWNSVYYMIKRALRLRTVIDLFFLRYRYNKNDEEDMSKDALSNDDWHQLELFYALLKPFKDLTKHMEGNANKGGREGSHGALWETLKTMDF</sequence>
<keyword evidence="3" id="KW-0863">Zinc-finger</keyword>
<proteinExistence type="predicted"/>
<dbReference type="OrthoDB" id="3944016at2759"/>
<gene>
    <name evidence="6" type="ORF">MPH_13754</name>
</gene>
<evidence type="ECO:0000313" key="7">
    <source>
        <dbReference type="Proteomes" id="UP000007129"/>
    </source>
</evidence>
<evidence type="ECO:0000256" key="2">
    <source>
        <dbReference type="ARBA" id="ARBA00022723"/>
    </source>
</evidence>